<evidence type="ECO:0000256" key="1">
    <source>
        <dbReference type="ARBA" id="ARBA00004141"/>
    </source>
</evidence>
<evidence type="ECO:0000313" key="15">
    <source>
        <dbReference type="EMBL" id="KAH7301406.1"/>
    </source>
</evidence>
<dbReference type="Pfam" id="PF10613">
    <property type="entry name" value="Lig_chan-Glu_bd"/>
    <property type="match status" value="1"/>
</dbReference>
<evidence type="ECO:0000256" key="3">
    <source>
        <dbReference type="ARBA" id="ARBA00022692"/>
    </source>
</evidence>
<accession>A0A8T2RY15</accession>
<gene>
    <name evidence="15" type="ORF">KP509_23G024600</name>
</gene>
<proteinExistence type="predicted"/>
<dbReference type="OrthoDB" id="9997229at2759"/>
<sequence length="555" mass="61820">MKGFGISVILCVCCCLPCCYADKTALEMARQCKHILMDKDVEPRERRANDTLRVLVPWKTGYTEFVNFNTGTCVIDGFSVQVFLQAVLRMEQNSSPLRYQFVVHGTGSETRPYNEMLGMLTRKEVDMVVGDLTITKERLENVSFTVPYMATQLAMVTRYSYGSAGTVWDFTKPFSRNLWITLLMSLLVTGAALYFLEDKNPDFFAASKVHNSDSSHACASTRPPSRSSSDPPQDNPPPFPSESDGPHIIPQSLQSSFHTSDSVVNVNAPPISRYKPVLEASKANSSDNNHIRYNDILLQQPVGVPIYDETSRIRRFTNAYWFTAMCVLQSQQESVRTHLGRIVTVMWLLLMIIFNSSYTASLATLLSAEQRFPTIDNFEVLRKNTTIPIGYQQGSFLVDYLKNTQLKGHEFRGFASAEEFEQAFRKGPHSPEGIGAVLDELAFLQLLLASNCDLTIASAGDDILSAFGGFAFAFQKGDALVDKISMMILELLADGTVQRLLNAWKLGSDASNKCGSNNRVHVLTLRSFGGLFGILAVVYLICLTCRALTKTILRR</sequence>
<dbReference type="InterPro" id="IPR001320">
    <property type="entry name" value="Iontro_rcpt_C"/>
</dbReference>
<evidence type="ECO:0000313" key="16">
    <source>
        <dbReference type="Proteomes" id="UP000825935"/>
    </source>
</evidence>
<keyword evidence="6 12" id="KW-0472">Membrane</keyword>
<evidence type="ECO:0000256" key="8">
    <source>
        <dbReference type="ARBA" id="ARBA00023180"/>
    </source>
</evidence>
<protein>
    <recommendedName>
        <fullName evidence="14">Ionotropic glutamate receptor C-terminal domain-containing protein</fullName>
    </recommendedName>
</protein>
<evidence type="ECO:0000256" key="12">
    <source>
        <dbReference type="SAM" id="Phobius"/>
    </source>
</evidence>
<dbReference type="Gene3D" id="1.10.287.70">
    <property type="match status" value="1"/>
</dbReference>
<comment type="caution">
    <text evidence="15">The sequence shown here is derived from an EMBL/GenBank/DDBJ whole genome shotgun (WGS) entry which is preliminary data.</text>
</comment>
<dbReference type="Pfam" id="PF00060">
    <property type="entry name" value="Lig_chan"/>
    <property type="match status" value="1"/>
</dbReference>
<evidence type="ECO:0000256" key="13">
    <source>
        <dbReference type="SAM" id="SignalP"/>
    </source>
</evidence>
<evidence type="ECO:0000256" key="4">
    <source>
        <dbReference type="ARBA" id="ARBA00022989"/>
    </source>
</evidence>
<evidence type="ECO:0000256" key="7">
    <source>
        <dbReference type="ARBA" id="ARBA00023170"/>
    </source>
</evidence>
<keyword evidence="9" id="KW-1071">Ligand-gated ion channel</keyword>
<reference evidence="15 16" key="1">
    <citation type="submission" date="2021-08" db="EMBL/GenBank/DDBJ databases">
        <title>WGS assembly of Ceratopteris richardii.</title>
        <authorList>
            <person name="Marchant D.B."/>
            <person name="Chen G."/>
            <person name="Jenkins J."/>
            <person name="Shu S."/>
            <person name="Leebens-Mack J."/>
            <person name="Grimwood J."/>
            <person name="Schmutz J."/>
            <person name="Soltis P."/>
            <person name="Soltis D."/>
            <person name="Chen Z.-H."/>
        </authorList>
    </citation>
    <scope>NUCLEOTIDE SEQUENCE [LARGE SCALE GENOMIC DNA]</scope>
    <source>
        <strain evidence="15">Whitten #5841</strain>
        <tissue evidence="15">Leaf</tissue>
    </source>
</reference>
<evidence type="ECO:0000256" key="11">
    <source>
        <dbReference type="SAM" id="MobiDB-lite"/>
    </source>
</evidence>
<organism evidence="15 16">
    <name type="scientific">Ceratopteris richardii</name>
    <name type="common">Triangle waterfern</name>
    <dbReference type="NCBI Taxonomy" id="49495"/>
    <lineage>
        <taxon>Eukaryota</taxon>
        <taxon>Viridiplantae</taxon>
        <taxon>Streptophyta</taxon>
        <taxon>Embryophyta</taxon>
        <taxon>Tracheophyta</taxon>
        <taxon>Polypodiopsida</taxon>
        <taxon>Polypodiidae</taxon>
        <taxon>Polypodiales</taxon>
        <taxon>Pteridineae</taxon>
        <taxon>Pteridaceae</taxon>
        <taxon>Parkerioideae</taxon>
        <taxon>Ceratopteris</taxon>
    </lineage>
</organism>
<evidence type="ECO:0000256" key="6">
    <source>
        <dbReference type="ARBA" id="ARBA00023136"/>
    </source>
</evidence>
<keyword evidence="8" id="KW-0325">Glycoprotein</keyword>
<keyword evidence="16" id="KW-1185">Reference proteome</keyword>
<feature type="transmembrane region" description="Helical" evidence="12">
    <location>
        <begin position="339"/>
        <end position="358"/>
    </location>
</feature>
<dbReference type="SUPFAM" id="SSF53850">
    <property type="entry name" value="Periplasmic binding protein-like II"/>
    <property type="match status" value="1"/>
</dbReference>
<feature type="chain" id="PRO_5035889989" description="Ionotropic glutamate receptor C-terminal domain-containing protein" evidence="13">
    <location>
        <begin position="22"/>
        <end position="555"/>
    </location>
</feature>
<dbReference type="Gene3D" id="3.40.190.10">
    <property type="entry name" value="Periplasmic binding protein-like II"/>
    <property type="match status" value="1"/>
</dbReference>
<dbReference type="EMBL" id="CM035428">
    <property type="protein sequence ID" value="KAH7301406.1"/>
    <property type="molecule type" value="Genomic_DNA"/>
</dbReference>
<keyword evidence="2" id="KW-0813">Transport</keyword>
<dbReference type="PANTHER" id="PTHR18966">
    <property type="entry name" value="IONOTROPIC GLUTAMATE RECEPTOR"/>
    <property type="match status" value="1"/>
</dbReference>
<feature type="transmembrane region" description="Helical" evidence="12">
    <location>
        <begin position="178"/>
        <end position="196"/>
    </location>
</feature>
<dbReference type="InterPro" id="IPR019594">
    <property type="entry name" value="Glu/Gly-bd"/>
</dbReference>
<dbReference type="AlphaFoldDB" id="A0A8T2RY15"/>
<dbReference type="GO" id="GO:0016020">
    <property type="term" value="C:membrane"/>
    <property type="evidence" value="ECO:0007669"/>
    <property type="project" value="UniProtKB-SubCell"/>
</dbReference>
<evidence type="ECO:0000259" key="14">
    <source>
        <dbReference type="SMART" id="SM00079"/>
    </source>
</evidence>
<keyword evidence="3 12" id="KW-0812">Transmembrane</keyword>
<name>A0A8T2RY15_CERRI</name>
<feature type="compositionally biased region" description="Low complexity" evidence="11">
    <location>
        <begin position="220"/>
        <end position="232"/>
    </location>
</feature>
<keyword evidence="5" id="KW-0406">Ion transport</keyword>
<feature type="signal peptide" evidence="13">
    <location>
        <begin position="1"/>
        <end position="21"/>
    </location>
</feature>
<dbReference type="InterPro" id="IPR015683">
    <property type="entry name" value="Ionotropic_Glu_rcpt"/>
</dbReference>
<dbReference type="SMART" id="SM00079">
    <property type="entry name" value="PBPe"/>
    <property type="match status" value="1"/>
</dbReference>
<keyword evidence="13" id="KW-0732">Signal</keyword>
<keyword evidence="4 12" id="KW-1133">Transmembrane helix</keyword>
<keyword evidence="10" id="KW-0407">Ion channel</keyword>
<feature type="transmembrane region" description="Helical" evidence="12">
    <location>
        <begin position="528"/>
        <end position="549"/>
    </location>
</feature>
<dbReference type="Proteomes" id="UP000825935">
    <property type="component" value="Chromosome 23"/>
</dbReference>
<evidence type="ECO:0000256" key="2">
    <source>
        <dbReference type="ARBA" id="ARBA00022448"/>
    </source>
</evidence>
<evidence type="ECO:0000256" key="9">
    <source>
        <dbReference type="ARBA" id="ARBA00023286"/>
    </source>
</evidence>
<evidence type="ECO:0000256" key="10">
    <source>
        <dbReference type="ARBA" id="ARBA00023303"/>
    </source>
</evidence>
<evidence type="ECO:0000256" key="5">
    <source>
        <dbReference type="ARBA" id="ARBA00023065"/>
    </source>
</evidence>
<feature type="domain" description="Ionotropic glutamate receptor C-terminal" evidence="14">
    <location>
        <begin position="51"/>
        <end position="507"/>
    </location>
</feature>
<feature type="region of interest" description="Disordered" evidence="11">
    <location>
        <begin position="213"/>
        <end position="246"/>
    </location>
</feature>
<keyword evidence="7" id="KW-0675">Receptor</keyword>
<dbReference type="GO" id="GO:0015276">
    <property type="term" value="F:ligand-gated monoatomic ion channel activity"/>
    <property type="evidence" value="ECO:0007669"/>
    <property type="project" value="InterPro"/>
</dbReference>
<comment type="subcellular location">
    <subcellularLocation>
        <location evidence="1">Membrane</location>
        <topology evidence="1">Multi-pass membrane protein</topology>
    </subcellularLocation>
</comment>